<protein>
    <submittedName>
        <fullName evidence="5">Diadenosine tetraphosphate (Ap4A) hydrolase</fullName>
    </submittedName>
</protein>
<evidence type="ECO:0000259" key="4">
    <source>
        <dbReference type="PROSITE" id="PS51084"/>
    </source>
</evidence>
<dbReference type="PROSITE" id="PS51084">
    <property type="entry name" value="HIT_2"/>
    <property type="match status" value="1"/>
</dbReference>
<dbReference type="EMBL" id="CAADEZ010000053">
    <property type="protein sequence ID" value="VFJ47921.1"/>
    <property type="molecule type" value="Genomic_DNA"/>
</dbReference>
<evidence type="ECO:0000256" key="1">
    <source>
        <dbReference type="PIRSR" id="PIRSR601310-1"/>
    </source>
</evidence>
<dbReference type="GO" id="GO:0009117">
    <property type="term" value="P:nucleotide metabolic process"/>
    <property type="evidence" value="ECO:0007669"/>
    <property type="project" value="TreeGrafter"/>
</dbReference>
<reference evidence="5" key="1">
    <citation type="submission" date="2019-02" db="EMBL/GenBank/DDBJ databases">
        <authorList>
            <person name="Gruber-Vodicka R. H."/>
            <person name="Seah K. B. B."/>
        </authorList>
    </citation>
    <scope>NUCLEOTIDE SEQUENCE</scope>
    <source>
        <strain evidence="5">BECK_BZ163</strain>
        <strain evidence="7">BECK_BZ164</strain>
        <strain evidence="6">BECK_BZ165</strain>
    </source>
</reference>
<dbReference type="SUPFAM" id="SSF54197">
    <property type="entry name" value="HIT-like"/>
    <property type="match status" value="1"/>
</dbReference>
<feature type="domain" description="HIT" evidence="4">
    <location>
        <begin position="24"/>
        <end position="133"/>
    </location>
</feature>
<evidence type="ECO:0000313" key="7">
    <source>
        <dbReference type="EMBL" id="VFK07686.1"/>
    </source>
</evidence>
<dbReference type="AlphaFoldDB" id="A0A450S7W9"/>
<dbReference type="InterPro" id="IPR011146">
    <property type="entry name" value="HIT-like"/>
</dbReference>
<dbReference type="InterPro" id="IPR001310">
    <property type="entry name" value="Histidine_triad_HIT"/>
</dbReference>
<dbReference type="GO" id="GO:0016787">
    <property type="term" value="F:hydrolase activity"/>
    <property type="evidence" value="ECO:0007669"/>
    <property type="project" value="UniProtKB-KW"/>
</dbReference>
<dbReference type="PANTHER" id="PTHR46648:SF1">
    <property type="entry name" value="ADENOSINE 5'-MONOPHOSPHORAMIDASE HNT1"/>
    <property type="match status" value="1"/>
</dbReference>
<dbReference type="EMBL" id="CAADFA010000053">
    <property type="protein sequence ID" value="VFJ48031.1"/>
    <property type="molecule type" value="Genomic_DNA"/>
</dbReference>
<dbReference type="InterPro" id="IPR036265">
    <property type="entry name" value="HIT-like_sf"/>
</dbReference>
<gene>
    <name evidence="5" type="ORF">BECKFM1743A_GA0114220_100539</name>
    <name evidence="7" type="ORF">BECKFM1743B_GA0114221_100489</name>
    <name evidence="6" type="ORF">BECKFM1743C_GA0114222_100539</name>
</gene>
<evidence type="ECO:0000313" key="6">
    <source>
        <dbReference type="EMBL" id="VFJ48031.1"/>
    </source>
</evidence>
<dbReference type="Gene3D" id="3.30.428.10">
    <property type="entry name" value="HIT-like"/>
    <property type="match status" value="1"/>
</dbReference>
<feature type="short sequence motif" description="Histidine triad motif" evidence="2 3">
    <location>
        <begin position="118"/>
        <end position="122"/>
    </location>
</feature>
<accession>A0A450S7W9</accession>
<evidence type="ECO:0000313" key="5">
    <source>
        <dbReference type="EMBL" id="VFJ47921.1"/>
    </source>
</evidence>
<dbReference type="Pfam" id="PF01230">
    <property type="entry name" value="HIT"/>
    <property type="match status" value="1"/>
</dbReference>
<organism evidence="5">
    <name type="scientific">Candidatus Kentrum sp. FM</name>
    <dbReference type="NCBI Taxonomy" id="2126340"/>
    <lineage>
        <taxon>Bacteria</taxon>
        <taxon>Pseudomonadati</taxon>
        <taxon>Pseudomonadota</taxon>
        <taxon>Gammaproteobacteria</taxon>
        <taxon>Candidatus Kentrum</taxon>
    </lineage>
</organism>
<name>A0A450S7W9_9GAMM</name>
<keyword evidence="5" id="KW-0378">Hydrolase</keyword>
<sequence>MIKKNQLQHHVRELSCPFCNKFPELERLVGTSINNLFILKTINFLVIPDVAPLVEGHVLIISKNHYPCFGAMPPEHLREAVDIKRKMKQALTAGYRTPVFFEHGPVSSDGVAGSCVDHAHLHCLPTDKEFSFLIAPNHNRTEITSFTQLAKYTENGLSYLFYESREEDLSIYPLDSKNDDIPSQHLRYVAARTLSISEWNWRDIIKGPNYKDTIRPCILRTVETLRCSIIE</sequence>
<proteinExistence type="predicted"/>
<feature type="active site" description="Tele-AMP-histidine intermediate" evidence="1">
    <location>
        <position position="120"/>
    </location>
</feature>
<evidence type="ECO:0000256" key="3">
    <source>
        <dbReference type="PROSITE-ProRule" id="PRU00464"/>
    </source>
</evidence>
<dbReference type="PANTHER" id="PTHR46648">
    <property type="entry name" value="HIT FAMILY PROTEIN 1"/>
    <property type="match status" value="1"/>
</dbReference>
<evidence type="ECO:0000256" key="2">
    <source>
        <dbReference type="PIRSR" id="PIRSR601310-3"/>
    </source>
</evidence>
<dbReference type="EMBL" id="CAADFL010000048">
    <property type="protein sequence ID" value="VFK07686.1"/>
    <property type="molecule type" value="Genomic_DNA"/>
</dbReference>